<dbReference type="Proteomes" id="UP000682843">
    <property type="component" value="Chromosome"/>
</dbReference>
<feature type="chain" id="PRO_5045502162" evidence="6">
    <location>
        <begin position="21"/>
        <end position="268"/>
    </location>
</feature>
<evidence type="ECO:0000259" key="7">
    <source>
        <dbReference type="Pfam" id="PF13505"/>
    </source>
</evidence>
<comment type="similarity">
    <text evidence="5">Belongs to the Omp25/RopB family.</text>
</comment>
<evidence type="ECO:0000256" key="5">
    <source>
        <dbReference type="ARBA" id="ARBA00038306"/>
    </source>
</evidence>
<accession>A0ABX8A9J6</accession>
<gene>
    <name evidence="8" type="ORF">RPMA_15035</name>
</gene>
<keyword evidence="4" id="KW-0998">Cell outer membrane</keyword>
<evidence type="ECO:0000256" key="4">
    <source>
        <dbReference type="ARBA" id="ARBA00023237"/>
    </source>
</evidence>
<reference evidence="8 9" key="1">
    <citation type="submission" date="2019-02" db="EMBL/GenBank/DDBJ databases">
        <title>Emended description of the genus Rhodopseudomonas and description of Rhodopseudomonas albus sp. nov., a non-phototrophic, heavy-metal-tolerant bacterium isolated from garden soil.</title>
        <authorList>
            <person name="Bao Z."/>
            <person name="Cao W.W."/>
            <person name="Sato Y."/>
            <person name="Nishizawa T."/>
            <person name="Zhao J."/>
            <person name="Guo Y."/>
            <person name="Ohta H."/>
        </authorList>
    </citation>
    <scope>NUCLEOTIDE SEQUENCE [LARGE SCALE GENOMIC DNA]</scope>
    <source>
        <strain evidence="8 9">SK50-23</strain>
    </source>
</reference>
<evidence type="ECO:0000256" key="6">
    <source>
        <dbReference type="SAM" id="SignalP"/>
    </source>
</evidence>
<evidence type="ECO:0000256" key="2">
    <source>
        <dbReference type="ARBA" id="ARBA00022729"/>
    </source>
</evidence>
<dbReference type="PANTHER" id="PTHR34001">
    <property type="entry name" value="BLL7405 PROTEIN"/>
    <property type="match status" value="1"/>
</dbReference>
<name>A0ABX8A9J6_9BRAD</name>
<comment type="subcellular location">
    <subcellularLocation>
        <location evidence="1">Cell outer membrane</location>
    </subcellularLocation>
</comment>
<dbReference type="SUPFAM" id="SSF56925">
    <property type="entry name" value="OMPA-like"/>
    <property type="match status" value="1"/>
</dbReference>
<dbReference type="InterPro" id="IPR011250">
    <property type="entry name" value="OMP/PagP_B-barrel"/>
</dbReference>
<dbReference type="PANTHER" id="PTHR34001:SF3">
    <property type="entry name" value="BLL7405 PROTEIN"/>
    <property type="match status" value="1"/>
</dbReference>
<sequence length="268" mass="28211">MRLLGLAALLAMTGVATASAADMLSRIVTKAPQITDASYNWGGWYVGGHAGGVWGRSDVNSAFVNGTTPIANQQAFASSSTQFNPAGFNGGGQIGYNHQVDRWLFGVEVDASYTGLRQARSVTAPFPVGGTSFTATTATSADWSVTLRPRVGYTVDRTLFYLTGGLALTELNLSSSYVDTAGQSERTDFSKTAVGWVAGAGIEHAFTRNWSAKVEYLYTDFGKQKAASPLLTGAGTANGLVAHDVNLNTNTVRGGLNYHFGGPSVARY</sequence>
<feature type="signal peptide" evidence="6">
    <location>
        <begin position="1"/>
        <end position="20"/>
    </location>
</feature>
<organism evidence="8 9">
    <name type="scientific">Tardiphaga alba</name>
    <dbReference type="NCBI Taxonomy" id="340268"/>
    <lineage>
        <taxon>Bacteria</taxon>
        <taxon>Pseudomonadati</taxon>
        <taxon>Pseudomonadota</taxon>
        <taxon>Alphaproteobacteria</taxon>
        <taxon>Hyphomicrobiales</taxon>
        <taxon>Nitrobacteraceae</taxon>
        <taxon>Tardiphaga</taxon>
    </lineage>
</organism>
<feature type="domain" description="Outer membrane protein beta-barrel" evidence="7">
    <location>
        <begin position="9"/>
        <end position="260"/>
    </location>
</feature>
<evidence type="ECO:0000256" key="3">
    <source>
        <dbReference type="ARBA" id="ARBA00023136"/>
    </source>
</evidence>
<dbReference type="InterPro" id="IPR051692">
    <property type="entry name" value="OMP-like"/>
</dbReference>
<dbReference type="Pfam" id="PF13505">
    <property type="entry name" value="OMP_b-brl"/>
    <property type="match status" value="1"/>
</dbReference>
<evidence type="ECO:0000313" key="9">
    <source>
        <dbReference type="Proteomes" id="UP000682843"/>
    </source>
</evidence>
<proteinExistence type="inferred from homology"/>
<evidence type="ECO:0000313" key="8">
    <source>
        <dbReference type="EMBL" id="QUS39996.1"/>
    </source>
</evidence>
<dbReference type="EMBL" id="CP036498">
    <property type="protein sequence ID" value="QUS39996.1"/>
    <property type="molecule type" value="Genomic_DNA"/>
</dbReference>
<keyword evidence="3" id="KW-0472">Membrane</keyword>
<dbReference type="InterPro" id="IPR027385">
    <property type="entry name" value="Beta-barrel_OMP"/>
</dbReference>
<evidence type="ECO:0000256" key="1">
    <source>
        <dbReference type="ARBA" id="ARBA00004442"/>
    </source>
</evidence>
<dbReference type="Gene3D" id="2.40.160.20">
    <property type="match status" value="1"/>
</dbReference>
<protein>
    <submittedName>
        <fullName evidence="8">Porin family protein</fullName>
    </submittedName>
</protein>
<keyword evidence="2 6" id="KW-0732">Signal</keyword>
<keyword evidence="9" id="KW-1185">Reference proteome</keyword>